<dbReference type="HOGENOM" id="CLU_1462710_0_0_1"/>
<evidence type="ECO:0000313" key="3">
    <source>
        <dbReference type="EnsemblMetazoa" id="CPIJ006363-PA"/>
    </source>
</evidence>
<proteinExistence type="predicted"/>
<evidence type="ECO:0000313" key="2">
    <source>
        <dbReference type="EMBL" id="EDS27142.1"/>
    </source>
</evidence>
<dbReference type="KEGG" id="cqu:CpipJ_CPIJ006363"/>
<gene>
    <name evidence="3" type="primary">6038056</name>
    <name evidence="2" type="ORF">CpipJ_CPIJ006363</name>
</gene>
<reference evidence="3" key="2">
    <citation type="submission" date="2021-02" db="UniProtKB">
        <authorList>
            <consortium name="EnsemblMetazoa"/>
        </authorList>
    </citation>
    <scope>IDENTIFICATION</scope>
    <source>
        <strain evidence="3">JHB</strain>
    </source>
</reference>
<dbReference type="InParanoid" id="B0WGR6"/>
<dbReference type="VEuPathDB" id="VectorBase:CPIJ006363"/>
<dbReference type="EMBL" id="DS231928">
    <property type="protein sequence ID" value="EDS27142.1"/>
    <property type="molecule type" value="Genomic_DNA"/>
</dbReference>
<feature type="region of interest" description="Disordered" evidence="1">
    <location>
        <begin position="28"/>
        <end position="60"/>
    </location>
</feature>
<name>B0WGR6_CULQU</name>
<organism>
    <name type="scientific">Culex quinquefasciatus</name>
    <name type="common">Southern house mosquito</name>
    <name type="synonym">Culex pungens</name>
    <dbReference type="NCBI Taxonomy" id="7176"/>
    <lineage>
        <taxon>Eukaryota</taxon>
        <taxon>Metazoa</taxon>
        <taxon>Ecdysozoa</taxon>
        <taxon>Arthropoda</taxon>
        <taxon>Hexapoda</taxon>
        <taxon>Insecta</taxon>
        <taxon>Pterygota</taxon>
        <taxon>Neoptera</taxon>
        <taxon>Endopterygota</taxon>
        <taxon>Diptera</taxon>
        <taxon>Nematocera</taxon>
        <taxon>Culicoidea</taxon>
        <taxon>Culicidae</taxon>
        <taxon>Culicinae</taxon>
        <taxon>Culicini</taxon>
        <taxon>Culex</taxon>
        <taxon>Culex</taxon>
    </lineage>
</organism>
<evidence type="ECO:0000313" key="4">
    <source>
        <dbReference type="Proteomes" id="UP000002320"/>
    </source>
</evidence>
<dbReference type="Proteomes" id="UP000002320">
    <property type="component" value="Unassembled WGS sequence"/>
</dbReference>
<evidence type="ECO:0000256" key="1">
    <source>
        <dbReference type="SAM" id="MobiDB-lite"/>
    </source>
</evidence>
<accession>B0WGR6</accession>
<keyword evidence="4" id="KW-1185">Reference proteome</keyword>
<dbReference type="EnsemblMetazoa" id="CPIJ006363-RA">
    <property type="protein sequence ID" value="CPIJ006363-PA"/>
    <property type="gene ID" value="CPIJ006363"/>
</dbReference>
<reference evidence="2" key="1">
    <citation type="submission" date="2007-03" db="EMBL/GenBank/DDBJ databases">
        <title>Annotation of Culex pipiens quinquefasciatus.</title>
        <authorList>
            <consortium name="The Broad Institute Genome Sequencing Platform"/>
            <person name="Atkinson P.W."/>
            <person name="Hemingway J."/>
            <person name="Christensen B.M."/>
            <person name="Higgs S."/>
            <person name="Kodira C."/>
            <person name="Hannick L."/>
            <person name="Megy K."/>
            <person name="O'Leary S."/>
            <person name="Pearson M."/>
            <person name="Haas B.J."/>
            <person name="Mauceli E."/>
            <person name="Wortman J.R."/>
            <person name="Lee N.H."/>
            <person name="Guigo R."/>
            <person name="Stanke M."/>
            <person name="Alvarado L."/>
            <person name="Amedeo P."/>
            <person name="Antoine C.H."/>
            <person name="Arensburger P."/>
            <person name="Bidwell S.L."/>
            <person name="Crawford M."/>
            <person name="Camaro F."/>
            <person name="Devon K."/>
            <person name="Engels R."/>
            <person name="Hammond M."/>
            <person name="Howarth C."/>
            <person name="Koehrsen M."/>
            <person name="Lawson D."/>
            <person name="Montgomery P."/>
            <person name="Nene V."/>
            <person name="Nusbaum C."/>
            <person name="Puiu D."/>
            <person name="Romero-Severson J."/>
            <person name="Severson D.W."/>
            <person name="Shumway M."/>
            <person name="Sisk P."/>
            <person name="Stolte C."/>
            <person name="Zeng Q."/>
            <person name="Eisenstadt E."/>
            <person name="Fraser-Liggett C."/>
            <person name="Strausberg R."/>
            <person name="Galagan J."/>
            <person name="Birren B."/>
            <person name="Collins F.H."/>
        </authorList>
    </citation>
    <scope>NUCLEOTIDE SEQUENCE [LARGE SCALE GENOMIC DNA]</scope>
    <source>
        <strain evidence="2">JHB</strain>
    </source>
</reference>
<sequence>MGSAPKGVPVQEGEYLFGLPALFYGTWSPDNDQPNGGGRGTEDAFRNLKKPSASWSWSRQRSSRRTLNTLRLPGGTAINNFANDELIMTHAGADRLGRLGQGVRESKNARAAETSVSGAAGAGGNIEISGHAAGDDQFHEELITKWIQSDKPYIILGYKGSAEALRSRRVVPDYAGHRPAGAAPP</sequence>
<dbReference type="AlphaFoldDB" id="B0WGR6"/>
<protein>
    <submittedName>
        <fullName evidence="2 3">Acetyl-coa carboxylase</fullName>
    </submittedName>
</protein>